<dbReference type="EMBL" id="CP003349">
    <property type="protein sequence ID" value="AFD08799.1"/>
    <property type="molecule type" value="Genomic_DNA"/>
</dbReference>
<dbReference type="AlphaFoldDB" id="H8KKY2"/>
<dbReference type="HOGENOM" id="CLU_127162_1_3_10"/>
<dbReference type="KEGG" id="scn:Solca_3800"/>
<dbReference type="Gene3D" id="3.10.290.10">
    <property type="entry name" value="RNA-binding S4 domain"/>
    <property type="match status" value="1"/>
</dbReference>
<protein>
    <submittedName>
        <fullName evidence="2">Uncharacterized protein</fullName>
    </submittedName>
</protein>
<dbReference type="eggNOG" id="COG2501">
    <property type="taxonomic scope" value="Bacteria"/>
</dbReference>
<accession>H8KKY2</accession>
<dbReference type="PROSITE" id="PS50889">
    <property type="entry name" value="S4"/>
    <property type="match status" value="1"/>
</dbReference>
<name>H8KKY2_SOLCM</name>
<sequence>MNTFKLNTEFIELIKLLKAVGIAENGGHAQALVEANEVKVNGTVETRKRAKLRSGDKVETPYGSVLIE</sequence>
<dbReference type="CDD" id="cd00165">
    <property type="entry name" value="S4"/>
    <property type="match status" value="1"/>
</dbReference>
<dbReference type="Proteomes" id="UP000007590">
    <property type="component" value="Chromosome"/>
</dbReference>
<dbReference type="Pfam" id="PF13275">
    <property type="entry name" value="S4_2"/>
    <property type="match status" value="1"/>
</dbReference>
<organism evidence="2 3">
    <name type="scientific">Solitalea canadensis (strain ATCC 29591 / DSM 3403 / JCM 21819 / LMG 8368 / NBRC 15130 / NCIMB 12057 / USAM 9D)</name>
    <name type="common">Flexibacter canadensis</name>
    <dbReference type="NCBI Taxonomy" id="929556"/>
    <lineage>
        <taxon>Bacteria</taxon>
        <taxon>Pseudomonadati</taxon>
        <taxon>Bacteroidota</taxon>
        <taxon>Sphingobacteriia</taxon>
        <taxon>Sphingobacteriales</taxon>
        <taxon>Sphingobacteriaceae</taxon>
        <taxon>Solitalea</taxon>
    </lineage>
</organism>
<dbReference type="OrthoDB" id="9811532at2"/>
<dbReference type="SUPFAM" id="SSF55174">
    <property type="entry name" value="Alpha-L RNA-binding motif"/>
    <property type="match status" value="1"/>
</dbReference>
<gene>
    <name evidence="2" type="ordered locus">Solca_3800</name>
</gene>
<evidence type="ECO:0000313" key="2">
    <source>
        <dbReference type="EMBL" id="AFD08799.1"/>
    </source>
</evidence>
<dbReference type="InterPro" id="IPR036986">
    <property type="entry name" value="S4_RNA-bd_sf"/>
</dbReference>
<evidence type="ECO:0000313" key="3">
    <source>
        <dbReference type="Proteomes" id="UP000007590"/>
    </source>
</evidence>
<proteinExistence type="predicted"/>
<keyword evidence="1" id="KW-0694">RNA-binding</keyword>
<keyword evidence="3" id="KW-1185">Reference proteome</keyword>
<dbReference type="GO" id="GO:0003723">
    <property type="term" value="F:RNA binding"/>
    <property type="evidence" value="ECO:0007669"/>
    <property type="project" value="UniProtKB-KW"/>
</dbReference>
<dbReference type="RefSeq" id="WP_014682022.1">
    <property type="nucleotide sequence ID" value="NC_017770.1"/>
</dbReference>
<evidence type="ECO:0000256" key="1">
    <source>
        <dbReference type="PROSITE-ProRule" id="PRU00182"/>
    </source>
</evidence>
<dbReference type="STRING" id="929556.Solca_3800"/>
<reference evidence="2" key="1">
    <citation type="submission" date="2012-02" db="EMBL/GenBank/DDBJ databases">
        <title>The complete genome of Solitalea canadensis DSM 3403.</title>
        <authorList>
            <consortium name="US DOE Joint Genome Institute (JGI-PGF)"/>
            <person name="Lucas S."/>
            <person name="Copeland A."/>
            <person name="Lapidus A."/>
            <person name="Glavina del Rio T."/>
            <person name="Dalin E."/>
            <person name="Tice H."/>
            <person name="Bruce D."/>
            <person name="Goodwin L."/>
            <person name="Pitluck S."/>
            <person name="Peters L."/>
            <person name="Ovchinnikova G."/>
            <person name="Lu M."/>
            <person name="Kyrpides N."/>
            <person name="Mavromatis K."/>
            <person name="Ivanova N."/>
            <person name="Brettin T."/>
            <person name="Detter J.C."/>
            <person name="Han C."/>
            <person name="Larimer F."/>
            <person name="Land M."/>
            <person name="Hauser L."/>
            <person name="Markowitz V."/>
            <person name="Cheng J.-F."/>
            <person name="Hugenholtz P."/>
            <person name="Woyke T."/>
            <person name="Wu D."/>
            <person name="Spring S."/>
            <person name="Schroeder M."/>
            <person name="Kopitz M."/>
            <person name="Brambilla E."/>
            <person name="Klenk H.-P."/>
            <person name="Eisen J.A."/>
        </authorList>
    </citation>
    <scope>NUCLEOTIDE SEQUENCE</scope>
    <source>
        <strain evidence="2">DSM 3403</strain>
    </source>
</reference>